<name>A0A9N8J8C6_9PEZI</name>
<reference evidence="2" key="1">
    <citation type="submission" date="2020-06" db="EMBL/GenBank/DDBJ databases">
        <authorList>
            <person name="Onetto C."/>
        </authorList>
    </citation>
    <scope>NUCLEOTIDE SEQUENCE</scope>
</reference>
<evidence type="ECO:0000313" key="2">
    <source>
        <dbReference type="EMBL" id="CAD0083022.1"/>
    </source>
</evidence>
<feature type="transmembrane region" description="Helical" evidence="1">
    <location>
        <begin position="44"/>
        <end position="66"/>
    </location>
</feature>
<keyword evidence="1" id="KW-1133">Transmembrane helix</keyword>
<dbReference type="Proteomes" id="UP000716446">
    <property type="component" value="Unassembled WGS sequence"/>
</dbReference>
<evidence type="ECO:0000313" key="3">
    <source>
        <dbReference type="Proteomes" id="UP000716446"/>
    </source>
</evidence>
<organism evidence="2 3">
    <name type="scientific">Aureobasidium vineae</name>
    <dbReference type="NCBI Taxonomy" id="2773715"/>
    <lineage>
        <taxon>Eukaryota</taxon>
        <taxon>Fungi</taxon>
        <taxon>Dikarya</taxon>
        <taxon>Ascomycota</taxon>
        <taxon>Pezizomycotina</taxon>
        <taxon>Dothideomycetes</taxon>
        <taxon>Dothideomycetidae</taxon>
        <taxon>Dothideales</taxon>
        <taxon>Saccotheciaceae</taxon>
        <taxon>Aureobasidium</taxon>
    </lineage>
</organism>
<dbReference type="EMBL" id="CAIJEN010000002">
    <property type="protein sequence ID" value="CAD0083022.1"/>
    <property type="molecule type" value="Genomic_DNA"/>
</dbReference>
<comment type="caution">
    <text evidence="2">The sequence shown here is derived from an EMBL/GenBank/DDBJ whole genome shotgun (WGS) entry which is preliminary data.</text>
</comment>
<gene>
    <name evidence="2" type="ORF">AWRI4619_LOCUS1589</name>
</gene>
<evidence type="ECO:0000256" key="1">
    <source>
        <dbReference type="SAM" id="Phobius"/>
    </source>
</evidence>
<dbReference type="AlphaFoldDB" id="A0A9N8J8C6"/>
<keyword evidence="3" id="KW-1185">Reference proteome</keyword>
<proteinExistence type="predicted"/>
<keyword evidence="1" id="KW-0472">Membrane</keyword>
<accession>A0A9N8J8C6</accession>
<sequence>MGLDDIVSFDAAAYIAKVRKMDHAELRKREICKTRQIYSSSWSIGAGVGVAFFTAGLSLVGSAYGLRKMSIAEQKLVIVQEELKSRELDLYKERKRDFFIPMAIGVVTAGIGCGSSIAIAASSHLPTHEISSAAVHHIISEPSAAVHGITEGAREQADSVLGTHVFESAANCTTTDVYAFSTGYQVGVNAASFAIKEAIVETVDLGAQKMTKEA</sequence>
<keyword evidence="1" id="KW-0812">Transmembrane</keyword>
<feature type="transmembrane region" description="Helical" evidence="1">
    <location>
        <begin position="98"/>
        <end position="121"/>
    </location>
</feature>
<protein>
    <submittedName>
        <fullName evidence="2">Uncharacterized protein</fullName>
    </submittedName>
</protein>